<dbReference type="OrthoDB" id="8114024at2"/>
<feature type="transmembrane region" description="Helical" evidence="1">
    <location>
        <begin position="122"/>
        <end position="144"/>
    </location>
</feature>
<dbReference type="RefSeq" id="WP_084287191.1">
    <property type="nucleotide sequence ID" value="NZ_FWYB01000001.1"/>
</dbReference>
<evidence type="ECO:0008006" key="4">
    <source>
        <dbReference type="Google" id="ProtNLM"/>
    </source>
</evidence>
<feature type="transmembrane region" description="Helical" evidence="1">
    <location>
        <begin position="47"/>
        <end position="70"/>
    </location>
</feature>
<feature type="transmembrane region" description="Helical" evidence="1">
    <location>
        <begin position="156"/>
        <end position="175"/>
    </location>
</feature>
<dbReference type="STRING" id="475255.SAMN04488101_101633"/>
<keyword evidence="1" id="KW-1133">Transmembrane helix</keyword>
<accession>A0A1W2AIB0</accession>
<feature type="transmembrane region" description="Helical" evidence="1">
    <location>
        <begin position="12"/>
        <end position="35"/>
    </location>
</feature>
<reference evidence="2 3" key="1">
    <citation type="submission" date="2017-04" db="EMBL/GenBank/DDBJ databases">
        <authorList>
            <person name="Afonso C.L."/>
            <person name="Miller P.J."/>
            <person name="Scott M.A."/>
            <person name="Spackman E."/>
            <person name="Goraichik I."/>
            <person name="Dimitrov K.M."/>
            <person name="Suarez D.L."/>
            <person name="Swayne D.E."/>
        </authorList>
    </citation>
    <scope>NUCLEOTIDE SEQUENCE [LARGE SCALE GENOMIC DNA]</scope>
    <source>
        <strain evidence="2 3">DSM 19625</strain>
    </source>
</reference>
<dbReference type="GO" id="GO:0016020">
    <property type="term" value="C:membrane"/>
    <property type="evidence" value="ECO:0007669"/>
    <property type="project" value="InterPro"/>
</dbReference>
<proteinExistence type="predicted"/>
<dbReference type="Proteomes" id="UP000192678">
    <property type="component" value="Unassembled WGS sequence"/>
</dbReference>
<evidence type="ECO:0000256" key="1">
    <source>
        <dbReference type="SAM" id="Phobius"/>
    </source>
</evidence>
<name>A0A1W2AIB0_9SPHI</name>
<keyword evidence="3" id="KW-1185">Reference proteome</keyword>
<organism evidence="2 3">
    <name type="scientific">Pedobacter nyackensis</name>
    <dbReference type="NCBI Taxonomy" id="475255"/>
    <lineage>
        <taxon>Bacteria</taxon>
        <taxon>Pseudomonadati</taxon>
        <taxon>Bacteroidota</taxon>
        <taxon>Sphingobacteriia</taxon>
        <taxon>Sphingobacteriales</taxon>
        <taxon>Sphingobacteriaceae</taxon>
        <taxon>Pedobacter</taxon>
    </lineage>
</organism>
<protein>
    <recommendedName>
        <fullName evidence="4">Ferric reductase like transmembrane component</fullName>
    </recommendedName>
</protein>
<keyword evidence="1" id="KW-0812">Transmembrane</keyword>
<evidence type="ECO:0000313" key="3">
    <source>
        <dbReference type="Proteomes" id="UP000192678"/>
    </source>
</evidence>
<sequence length="208" mass="23733">MVNRIHYFSGLILSVFIAFHLSNQLFSLFGVAAHIEMMTLLRTVYRHIIVETVLLLTVAFQVVTGIKLLFNKRKKSMVEKVQLYSGLYLSLFLIIHVAAVMYGRQLQLDTNFYFAAAGMNMYPINLVFIPYYFFAVVAIALHLSSLHYLKTKSKKVSYGIAVIGIIVAILIIIGYTNALKWREVPAEYQNFICISSSSNFFRNSVVLR</sequence>
<gene>
    <name evidence="2" type="ORF">SAMN04488101_101633</name>
</gene>
<dbReference type="SUPFAM" id="SSF81343">
    <property type="entry name" value="Fumarate reductase respiratory complex transmembrane subunits"/>
    <property type="match status" value="1"/>
</dbReference>
<keyword evidence="1" id="KW-0472">Membrane</keyword>
<evidence type="ECO:0000313" key="2">
    <source>
        <dbReference type="EMBL" id="SMC60300.1"/>
    </source>
</evidence>
<feature type="transmembrane region" description="Helical" evidence="1">
    <location>
        <begin position="82"/>
        <end position="102"/>
    </location>
</feature>
<dbReference type="AlphaFoldDB" id="A0A1W2AIB0"/>
<dbReference type="EMBL" id="FWYB01000001">
    <property type="protein sequence ID" value="SMC60300.1"/>
    <property type="molecule type" value="Genomic_DNA"/>
</dbReference>
<dbReference type="InterPro" id="IPR034804">
    <property type="entry name" value="SQR/QFR_C/D"/>
</dbReference>